<sequence length="267" mass="30378">MTEVFKVSSFSESFRIQLRVVHALFMREIITRYGRHNLGFAWLFVEPMIFTIGVATLWYYTRSAHGGNLEIVPFAIIGYSTVLLWRNASGKVGNAVNANTGLLYHRNVKVLDVFLARIFLEIAGATISFLTLSVFAILFGAMSLPADLLRMLVGWFLLMWFSIGLSLVVGALFEMSEVLDRLWHAVTYLMFPLSGAAFFVYWLPDNFKTIILYVPMVHFSEMIKHGYYGEIIPTYESLSYMIWCNLVLTFIGLALVKYISKKVEASA</sequence>
<keyword evidence="9 10" id="KW-0472">Membrane</keyword>
<feature type="transmembrane region" description="Helical" evidence="10">
    <location>
        <begin position="185"/>
        <end position="203"/>
    </location>
</feature>
<evidence type="ECO:0000256" key="1">
    <source>
        <dbReference type="ARBA" id="ARBA00004651"/>
    </source>
</evidence>
<evidence type="ECO:0000313" key="15">
    <source>
        <dbReference type="Proteomes" id="UP000255193"/>
    </source>
</evidence>
<evidence type="ECO:0000256" key="8">
    <source>
        <dbReference type="ARBA" id="ARBA00023047"/>
    </source>
</evidence>
<dbReference type="InterPro" id="IPR000412">
    <property type="entry name" value="ABC_2_transport"/>
</dbReference>
<evidence type="ECO:0000256" key="6">
    <source>
        <dbReference type="ARBA" id="ARBA00022692"/>
    </source>
</evidence>
<dbReference type="PANTHER" id="PTHR30413:SF10">
    <property type="entry name" value="CAPSULE POLYSACCHARIDE EXPORT INNER-MEMBRANE PROTEIN CTRC"/>
    <property type="match status" value="1"/>
</dbReference>
<keyword evidence="14" id="KW-1185">Reference proteome</keyword>
<dbReference type="GO" id="GO:0140359">
    <property type="term" value="F:ABC-type transporter activity"/>
    <property type="evidence" value="ECO:0007669"/>
    <property type="project" value="InterPro"/>
</dbReference>
<name>A0A1B8QCG5_9GAMM</name>
<evidence type="ECO:0000256" key="7">
    <source>
        <dbReference type="ARBA" id="ARBA00022989"/>
    </source>
</evidence>
<dbReference type="EMBL" id="LZNA01000044">
    <property type="protein sequence ID" value="OBX78827.1"/>
    <property type="molecule type" value="Genomic_DNA"/>
</dbReference>
<comment type="similarity">
    <text evidence="2">Belongs to the ABC-2 integral membrane protein family.</text>
</comment>
<dbReference type="EMBL" id="UGQA01000001">
    <property type="protein sequence ID" value="STY95874.1"/>
    <property type="molecule type" value="Genomic_DNA"/>
</dbReference>
<protein>
    <submittedName>
        <fullName evidence="13">Polysialic acid transport protein kpsM</fullName>
    </submittedName>
    <submittedName>
        <fullName evidence="12">Sugar ABC transporter permease</fullName>
    </submittedName>
</protein>
<dbReference type="RefSeq" id="WP_067058391.1">
    <property type="nucleotide sequence ID" value="NZ_CP171125.1"/>
</dbReference>
<dbReference type="GO" id="GO:0015774">
    <property type="term" value="P:polysaccharide transport"/>
    <property type="evidence" value="ECO:0007669"/>
    <property type="project" value="UniProtKB-KW"/>
</dbReference>
<evidence type="ECO:0000313" key="12">
    <source>
        <dbReference type="EMBL" id="OBX78827.1"/>
    </source>
</evidence>
<reference evidence="13 15" key="2">
    <citation type="submission" date="2018-06" db="EMBL/GenBank/DDBJ databases">
        <authorList>
            <consortium name="Pathogen Informatics"/>
            <person name="Doyle S."/>
        </authorList>
    </citation>
    <scope>NUCLEOTIDE SEQUENCE [LARGE SCALE GENOMIC DNA]</scope>
    <source>
        <strain evidence="13 15">NCTC11091</strain>
    </source>
</reference>
<comment type="subcellular location">
    <subcellularLocation>
        <location evidence="1">Cell membrane</location>
        <topology evidence="1">Multi-pass membrane protein</topology>
    </subcellularLocation>
</comment>
<accession>A0A1B8QCG5</accession>
<keyword evidence="5" id="KW-0762">Sugar transport</keyword>
<keyword evidence="3" id="KW-0813">Transport</keyword>
<evidence type="ECO:0000256" key="4">
    <source>
        <dbReference type="ARBA" id="ARBA00022475"/>
    </source>
</evidence>
<feature type="transmembrane region" description="Helical" evidence="10">
    <location>
        <begin position="152"/>
        <end position="173"/>
    </location>
</feature>
<keyword evidence="6 10" id="KW-0812">Transmembrane</keyword>
<dbReference type="InterPro" id="IPR013525">
    <property type="entry name" value="ABC2_TM"/>
</dbReference>
<dbReference type="GO" id="GO:0043190">
    <property type="term" value="C:ATP-binding cassette (ABC) transporter complex"/>
    <property type="evidence" value="ECO:0007669"/>
    <property type="project" value="InterPro"/>
</dbReference>
<feature type="transmembrane region" description="Helical" evidence="10">
    <location>
        <begin position="67"/>
        <end position="85"/>
    </location>
</feature>
<proteinExistence type="inferred from homology"/>
<evidence type="ECO:0000256" key="10">
    <source>
        <dbReference type="SAM" id="Phobius"/>
    </source>
</evidence>
<dbReference type="PRINTS" id="PR00164">
    <property type="entry name" value="ABC2TRNSPORT"/>
</dbReference>
<feature type="transmembrane region" description="Helical" evidence="10">
    <location>
        <begin position="240"/>
        <end position="259"/>
    </location>
</feature>
<organism evidence="12 14">
    <name type="scientific">Faucicola atlantae</name>
    <dbReference type="NCBI Taxonomy" id="34059"/>
    <lineage>
        <taxon>Bacteria</taxon>
        <taxon>Pseudomonadati</taxon>
        <taxon>Pseudomonadota</taxon>
        <taxon>Gammaproteobacteria</taxon>
        <taxon>Moraxellales</taxon>
        <taxon>Moraxellaceae</taxon>
        <taxon>Faucicola</taxon>
    </lineage>
</organism>
<feature type="transmembrane region" description="Helical" evidence="10">
    <location>
        <begin position="114"/>
        <end position="140"/>
    </location>
</feature>
<dbReference type="Proteomes" id="UP000255193">
    <property type="component" value="Unassembled WGS sequence"/>
</dbReference>
<evidence type="ECO:0000256" key="3">
    <source>
        <dbReference type="ARBA" id="ARBA00022448"/>
    </source>
</evidence>
<reference evidence="12 14" key="1">
    <citation type="submission" date="2016-06" db="EMBL/GenBank/DDBJ databases">
        <title>Draft genome of Moraxella atlantae CCUG 59586.</title>
        <authorList>
            <person name="Salva-Serra F."/>
            <person name="Engstrom-Jakobsson H."/>
            <person name="Thorell K."/>
            <person name="Gonzales-Siles L."/>
            <person name="Karlsson R."/>
            <person name="Boulund F."/>
            <person name="Engstrand L."/>
            <person name="Kristiansson E."/>
            <person name="Moore E."/>
        </authorList>
    </citation>
    <scope>NUCLEOTIDE SEQUENCE [LARGE SCALE GENOMIC DNA]</scope>
    <source>
        <strain evidence="12 14">CCUG 59586</strain>
    </source>
</reference>
<dbReference type="GO" id="GO:0015920">
    <property type="term" value="P:lipopolysaccharide transport"/>
    <property type="evidence" value="ECO:0007669"/>
    <property type="project" value="TreeGrafter"/>
</dbReference>
<keyword evidence="4" id="KW-1003">Cell membrane</keyword>
<dbReference type="Proteomes" id="UP000092616">
    <property type="component" value="Unassembled WGS sequence"/>
</dbReference>
<dbReference type="AlphaFoldDB" id="A0A1B8QCG5"/>
<evidence type="ECO:0000256" key="2">
    <source>
        <dbReference type="ARBA" id="ARBA00007783"/>
    </source>
</evidence>
<evidence type="ECO:0000313" key="14">
    <source>
        <dbReference type="Proteomes" id="UP000092616"/>
    </source>
</evidence>
<keyword evidence="7 10" id="KW-1133">Transmembrane helix</keyword>
<evidence type="ECO:0000259" key="11">
    <source>
        <dbReference type="Pfam" id="PF01061"/>
    </source>
</evidence>
<evidence type="ECO:0000313" key="13">
    <source>
        <dbReference type="EMBL" id="STY95874.1"/>
    </source>
</evidence>
<gene>
    <name evidence="13" type="primary">kpsM</name>
    <name evidence="12" type="ORF">A9306_09315</name>
    <name evidence="13" type="ORF">NCTC11091_01678</name>
</gene>
<dbReference type="Pfam" id="PF01061">
    <property type="entry name" value="ABC2_membrane"/>
    <property type="match status" value="1"/>
</dbReference>
<dbReference type="PANTHER" id="PTHR30413">
    <property type="entry name" value="INNER MEMBRANE TRANSPORT PERMEASE"/>
    <property type="match status" value="1"/>
</dbReference>
<evidence type="ECO:0000256" key="9">
    <source>
        <dbReference type="ARBA" id="ARBA00023136"/>
    </source>
</evidence>
<evidence type="ECO:0000256" key="5">
    <source>
        <dbReference type="ARBA" id="ARBA00022597"/>
    </source>
</evidence>
<keyword evidence="8" id="KW-0625">Polysaccharide transport</keyword>
<feature type="domain" description="ABC-2 type transporter transmembrane" evidence="11">
    <location>
        <begin position="21"/>
        <end position="224"/>
    </location>
</feature>
<feature type="transmembrane region" description="Helical" evidence="10">
    <location>
        <begin position="40"/>
        <end position="60"/>
    </location>
</feature>